<evidence type="ECO:0000256" key="1">
    <source>
        <dbReference type="SAM" id="SignalP"/>
    </source>
</evidence>
<feature type="signal peptide" evidence="1">
    <location>
        <begin position="1"/>
        <end position="16"/>
    </location>
</feature>
<proteinExistence type="predicted"/>
<evidence type="ECO:0000313" key="3">
    <source>
        <dbReference type="Proteomes" id="UP000186583"/>
    </source>
</evidence>
<keyword evidence="1" id="KW-0732">Signal</keyword>
<comment type="caution">
    <text evidence="2">The sequence shown here is derived from an EMBL/GenBank/DDBJ whole genome shotgun (WGS) entry which is preliminary data.</text>
</comment>
<gene>
    <name evidence="2" type="ORF">CCHL11_04527</name>
</gene>
<dbReference type="PANTHER" id="PTHR36578:SF1">
    <property type="entry name" value="APPLE DOMAIN-CONTAINING PROTEIN"/>
    <property type="match status" value="1"/>
</dbReference>
<reference evidence="2 3" key="1">
    <citation type="submission" date="2016-11" db="EMBL/GenBank/DDBJ databases">
        <title>Draft Genome Assembly of Colletotrichum chlorophyti a pathogen of herbaceous plants.</title>
        <authorList>
            <person name="Gan P."/>
            <person name="Narusaka M."/>
            <person name="Tsushima A."/>
            <person name="Narusaka Y."/>
            <person name="Takano Y."/>
            <person name="Shirasu K."/>
        </authorList>
    </citation>
    <scope>NUCLEOTIDE SEQUENCE [LARGE SCALE GENOMIC DNA]</scope>
    <source>
        <strain evidence="2 3">NTL11</strain>
    </source>
</reference>
<evidence type="ECO:0008006" key="4">
    <source>
        <dbReference type="Google" id="ProtNLM"/>
    </source>
</evidence>
<keyword evidence="3" id="KW-1185">Reference proteome</keyword>
<evidence type="ECO:0000313" key="2">
    <source>
        <dbReference type="EMBL" id="OLN86962.1"/>
    </source>
</evidence>
<feature type="chain" id="PRO_5012841775" description="Apple domain-containing protein" evidence="1">
    <location>
        <begin position="17"/>
        <end position="360"/>
    </location>
</feature>
<accession>A0A1Q8RRM8</accession>
<name>A0A1Q8RRM8_9PEZI</name>
<sequence length="360" mass="38704">MRSAVVIAAIAGLTTANPVVSRQTGAQTGIDLSAFDADKTPVKTGPAVGATFEQPTYNSEQGQAAAAEDAIKNPVIPAKRDLMPRTNGCDQKEPNGYGPVSNPDTYDQFMSDPLYSNIAQNAPVPDGYSQSFADLSGSAEGPGYLGLYTMQSFNTIECQQHCDAADSCYGFNVFMERNPSYTPSDTCENPPSVTNFKCTLWGLPITPQTATNVGQWRNQFHVGIRGSNGYVKLAPPPPQDGFNGPIEFGGSTQAPYSYMGVKFFSGPYDPSQCASACKATTQYDHDHPRADGTYDACNFFNSFILSEDGVPQGTYCAMYTQSWDKSYSTNVGQWRGSDYFSVSQSYGYSLATPDSGVISS</sequence>
<dbReference type="Proteomes" id="UP000186583">
    <property type="component" value="Unassembled WGS sequence"/>
</dbReference>
<dbReference type="AlphaFoldDB" id="A0A1Q8RRM8"/>
<dbReference type="STRING" id="708187.A0A1Q8RRM8"/>
<dbReference type="EMBL" id="MPGH01000108">
    <property type="protein sequence ID" value="OLN86962.1"/>
    <property type="molecule type" value="Genomic_DNA"/>
</dbReference>
<dbReference type="OrthoDB" id="271448at2759"/>
<protein>
    <recommendedName>
        <fullName evidence="4">Apple domain-containing protein</fullName>
    </recommendedName>
</protein>
<organism evidence="2 3">
    <name type="scientific">Colletotrichum chlorophyti</name>
    <dbReference type="NCBI Taxonomy" id="708187"/>
    <lineage>
        <taxon>Eukaryota</taxon>
        <taxon>Fungi</taxon>
        <taxon>Dikarya</taxon>
        <taxon>Ascomycota</taxon>
        <taxon>Pezizomycotina</taxon>
        <taxon>Sordariomycetes</taxon>
        <taxon>Hypocreomycetidae</taxon>
        <taxon>Glomerellales</taxon>
        <taxon>Glomerellaceae</taxon>
        <taxon>Colletotrichum</taxon>
    </lineage>
</organism>
<dbReference type="PANTHER" id="PTHR36578">
    <property type="entry name" value="CHROMOSOME 15, WHOLE GENOME SHOTGUN SEQUENCE"/>
    <property type="match status" value="1"/>
</dbReference>